<keyword evidence="1" id="KW-1133">Transmembrane helix</keyword>
<keyword evidence="1" id="KW-0472">Membrane</keyword>
<keyword evidence="1" id="KW-0812">Transmembrane</keyword>
<dbReference type="AlphaFoldDB" id="A0AAT9HKT3"/>
<dbReference type="GO" id="GO:0016020">
    <property type="term" value="C:membrane"/>
    <property type="evidence" value="ECO:0007669"/>
    <property type="project" value="UniProtKB-SubCell"/>
</dbReference>
<feature type="transmembrane region" description="Helical" evidence="1">
    <location>
        <begin position="66"/>
        <end position="87"/>
    </location>
</feature>
<dbReference type="EMBL" id="AP035768">
    <property type="protein sequence ID" value="BFO18047.1"/>
    <property type="molecule type" value="Genomic_DNA"/>
</dbReference>
<proteinExistence type="predicted"/>
<feature type="transmembrane region" description="Helical" evidence="1">
    <location>
        <begin position="42"/>
        <end position="59"/>
    </location>
</feature>
<dbReference type="InterPro" id="IPR026841">
    <property type="entry name" value="Aur1/Ipt1"/>
</dbReference>
<name>A0AAT9HKT3_9ACTN</name>
<evidence type="ECO:0000256" key="1">
    <source>
        <dbReference type="SAM" id="Phobius"/>
    </source>
</evidence>
<gene>
    <name evidence="3" type="ORF">SHKM778_44350</name>
</gene>
<reference evidence="3" key="1">
    <citation type="submission" date="2024-06" db="EMBL/GenBank/DDBJ databases">
        <authorList>
            <consortium name="consrtm"/>
            <person name="Uemura M."/>
            <person name="Terahara T."/>
        </authorList>
    </citation>
    <scope>NUCLEOTIDE SEQUENCE</scope>
    <source>
        <strain evidence="3">KM77-8</strain>
    </source>
</reference>
<sequence length="109" mass="12077">MGHRDLHPLPQGPRPLRFAGTFWLVATLAATLGFGYHYGADLIAGVVFVITIEAALRAYDRGWDRAGLRLVAYGATVFAALLLSYRFLPLAMAEHPGCPDRCSCWQWSR</sequence>
<protein>
    <recommendedName>
        <fullName evidence="2">Inositolphosphotransferase Aur1/Ipt1 domain-containing protein</fullName>
    </recommendedName>
</protein>
<evidence type="ECO:0000313" key="3">
    <source>
        <dbReference type="EMBL" id="BFO18047.1"/>
    </source>
</evidence>
<dbReference type="Pfam" id="PF14378">
    <property type="entry name" value="PAP2_3"/>
    <property type="match status" value="1"/>
</dbReference>
<accession>A0AAT9HKT3</accession>
<organism evidence="3">
    <name type="scientific">Streptomyces haneummycinicus</name>
    <dbReference type="NCBI Taxonomy" id="3074435"/>
    <lineage>
        <taxon>Bacteria</taxon>
        <taxon>Bacillati</taxon>
        <taxon>Actinomycetota</taxon>
        <taxon>Actinomycetes</taxon>
        <taxon>Kitasatosporales</taxon>
        <taxon>Streptomycetaceae</taxon>
        <taxon>Streptomyces</taxon>
    </lineage>
</organism>
<evidence type="ECO:0000259" key="2">
    <source>
        <dbReference type="Pfam" id="PF14378"/>
    </source>
</evidence>
<feature type="domain" description="Inositolphosphotransferase Aur1/Ipt1" evidence="2">
    <location>
        <begin position="14"/>
        <end position="51"/>
    </location>
</feature>
<feature type="transmembrane region" description="Helical" evidence="1">
    <location>
        <begin position="16"/>
        <end position="36"/>
    </location>
</feature>
<reference evidence="3" key="2">
    <citation type="submission" date="2024-07" db="EMBL/GenBank/DDBJ databases">
        <title>Streptomyces haneummycinica sp. nov., a new antibiotic-producing actinobacterium isolated from marine sediment.</title>
        <authorList>
            <person name="Uemura M."/>
            <person name="Hamada M."/>
            <person name="Hirano S."/>
            <person name="Kobayashi K."/>
            <person name="Ohshiro T."/>
            <person name="Kobayashi T."/>
            <person name="Terahara T."/>
        </authorList>
    </citation>
    <scope>NUCLEOTIDE SEQUENCE</scope>
    <source>
        <strain evidence="3">KM77-8</strain>
    </source>
</reference>